<name>A0ABV7WVG8_9GAMM</name>
<dbReference type="Pfam" id="PF00571">
    <property type="entry name" value="CBS"/>
    <property type="match status" value="2"/>
</dbReference>
<dbReference type="PROSITE" id="PS51371">
    <property type="entry name" value="CBS"/>
    <property type="match status" value="2"/>
</dbReference>
<dbReference type="SMART" id="SM00116">
    <property type="entry name" value="CBS"/>
    <property type="match status" value="2"/>
</dbReference>
<dbReference type="CDD" id="cd04584">
    <property type="entry name" value="CBS_pair_AcuB_like"/>
    <property type="match status" value="1"/>
</dbReference>
<dbReference type="InterPro" id="IPR000644">
    <property type="entry name" value="CBS_dom"/>
</dbReference>
<protein>
    <submittedName>
        <fullName evidence="4">CBS domain-containing protein</fullName>
    </submittedName>
</protein>
<dbReference type="RefSeq" id="WP_290281221.1">
    <property type="nucleotide sequence ID" value="NZ_JAUFQI010000001.1"/>
</dbReference>
<proteinExistence type="predicted"/>
<keyword evidence="5" id="KW-1185">Reference proteome</keyword>
<dbReference type="Gene3D" id="3.10.580.10">
    <property type="entry name" value="CBS-domain"/>
    <property type="match status" value="1"/>
</dbReference>
<dbReference type="InterPro" id="IPR046342">
    <property type="entry name" value="CBS_dom_sf"/>
</dbReference>
<sequence>MHVSQIMTRDVITVGADSTFMSMQQIFEREAFHHLLVEDNGLLIGVISDRDIMGNITNQLRKNKLRIPQVVTAADVMTKKVITVDSETPIQTASILLLENNISCLPVVDAEYMIEGILSWKDILHYYIYNT</sequence>
<dbReference type="PANTHER" id="PTHR43080">
    <property type="entry name" value="CBS DOMAIN-CONTAINING PROTEIN CBSX3, MITOCHONDRIAL"/>
    <property type="match status" value="1"/>
</dbReference>
<evidence type="ECO:0000313" key="4">
    <source>
        <dbReference type="EMBL" id="MFC3702440.1"/>
    </source>
</evidence>
<organism evidence="4 5">
    <name type="scientific">Reinekea marina</name>
    <dbReference type="NCBI Taxonomy" id="1310421"/>
    <lineage>
        <taxon>Bacteria</taxon>
        <taxon>Pseudomonadati</taxon>
        <taxon>Pseudomonadota</taxon>
        <taxon>Gammaproteobacteria</taxon>
        <taxon>Oceanospirillales</taxon>
        <taxon>Saccharospirillaceae</taxon>
        <taxon>Reinekea</taxon>
    </lineage>
</organism>
<dbReference type="SUPFAM" id="SSF54631">
    <property type="entry name" value="CBS-domain pair"/>
    <property type="match status" value="1"/>
</dbReference>
<accession>A0ABV7WVG8</accession>
<dbReference type="Proteomes" id="UP001595710">
    <property type="component" value="Unassembled WGS sequence"/>
</dbReference>
<dbReference type="PANTHER" id="PTHR43080:SF2">
    <property type="entry name" value="CBS DOMAIN-CONTAINING PROTEIN"/>
    <property type="match status" value="1"/>
</dbReference>
<evidence type="ECO:0000256" key="1">
    <source>
        <dbReference type="ARBA" id="ARBA00023122"/>
    </source>
</evidence>
<dbReference type="InterPro" id="IPR051257">
    <property type="entry name" value="Diverse_CBS-Domain"/>
</dbReference>
<evidence type="ECO:0000313" key="5">
    <source>
        <dbReference type="Proteomes" id="UP001595710"/>
    </source>
</evidence>
<feature type="domain" description="CBS" evidence="3">
    <location>
        <begin position="7"/>
        <end position="65"/>
    </location>
</feature>
<keyword evidence="1 2" id="KW-0129">CBS domain</keyword>
<dbReference type="EMBL" id="JBHRYN010000012">
    <property type="protein sequence ID" value="MFC3702440.1"/>
    <property type="molecule type" value="Genomic_DNA"/>
</dbReference>
<evidence type="ECO:0000256" key="2">
    <source>
        <dbReference type="PROSITE-ProRule" id="PRU00703"/>
    </source>
</evidence>
<comment type="caution">
    <text evidence="4">The sequence shown here is derived from an EMBL/GenBank/DDBJ whole genome shotgun (WGS) entry which is preliminary data.</text>
</comment>
<feature type="domain" description="CBS" evidence="3">
    <location>
        <begin position="77"/>
        <end position="131"/>
    </location>
</feature>
<evidence type="ECO:0000259" key="3">
    <source>
        <dbReference type="PROSITE" id="PS51371"/>
    </source>
</evidence>
<gene>
    <name evidence="4" type="ORF">ACFOND_12390</name>
</gene>
<reference evidence="5" key="1">
    <citation type="journal article" date="2019" name="Int. J. Syst. Evol. Microbiol.">
        <title>The Global Catalogue of Microorganisms (GCM) 10K type strain sequencing project: providing services to taxonomists for standard genome sequencing and annotation.</title>
        <authorList>
            <consortium name="The Broad Institute Genomics Platform"/>
            <consortium name="The Broad Institute Genome Sequencing Center for Infectious Disease"/>
            <person name="Wu L."/>
            <person name="Ma J."/>
        </authorList>
    </citation>
    <scope>NUCLEOTIDE SEQUENCE [LARGE SCALE GENOMIC DNA]</scope>
    <source>
        <strain evidence="5">CECT 8288</strain>
    </source>
</reference>